<reference evidence="1" key="1">
    <citation type="submission" date="2018-06" db="EMBL/GenBank/DDBJ databases">
        <authorList>
            <person name="Zhirakovskaya E."/>
        </authorList>
    </citation>
    <scope>NUCLEOTIDE SEQUENCE</scope>
</reference>
<evidence type="ECO:0000313" key="1">
    <source>
        <dbReference type="EMBL" id="VAX41467.1"/>
    </source>
</evidence>
<sequence length="366" mass="42316">MKRLTVLNFVCLILAAFIFLLKGDDRSTQRTGEGLVVDKAWLVENKNSETPQVDKRRPDQTFLAYPEWYMVFSPVEQADYLESHTSTTFPLLSHIHQIWDAYKIVSDQTKEDFEYNDKYHTMIKVISLSTTMEYGLKAWYETIVGRLTDTSPDEELAEEDRFNGKFTRDYSTFLGALPWYEFDFSSRLTSLWTETNFFGPHFVRKLERKYFLTTELLCKIAYAKLIKTGTRSMYEKPILTTVIILDKFPEGVNSHLEIEKIGATKSGNIIMRIPRYAGFSPAAIQLAKTGVVFKEIAGNNSAIMLTVLTPLQFKFKDDTVQVLFEQPITTKEDQKRIALVTTVPKLNSLLLQLIEKKILLEHIYDY</sequence>
<dbReference type="AlphaFoldDB" id="A0A3B1E8J6"/>
<name>A0A3B1E8J6_9ZZZZ</name>
<gene>
    <name evidence="1" type="ORF">MNBD_PLANCTO02-983</name>
</gene>
<organism evidence="1">
    <name type="scientific">hydrothermal vent metagenome</name>
    <dbReference type="NCBI Taxonomy" id="652676"/>
    <lineage>
        <taxon>unclassified sequences</taxon>
        <taxon>metagenomes</taxon>
        <taxon>ecological metagenomes</taxon>
    </lineage>
</organism>
<accession>A0A3B1E8J6</accession>
<protein>
    <submittedName>
        <fullName evidence="1">Uncharacterized protein</fullName>
    </submittedName>
</protein>
<dbReference type="EMBL" id="UOGL01000550">
    <property type="protein sequence ID" value="VAX41467.1"/>
    <property type="molecule type" value="Genomic_DNA"/>
</dbReference>
<proteinExistence type="predicted"/>